<keyword evidence="1" id="KW-1133">Transmembrane helix</keyword>
<reference evidence="3" key="1">
    <citation type="submission" date="2019-04" db="EMBL/GenBank/DDBJ databases">
        <title>Friends and foes A comparative genomics studyof 23 Aspergillus species from section Flavi.</title>
        <authorList>
            <consortium name="DOE Joint Genome Institute"/>
            <person name="Kjaerbolling I."/>
            <person name="Vesth T."/>
            <person name="Frisvad J.C."/>
            <person name="Nybo J.L."/>
            <person name="Theobald S."/>
            <person name="Kildgaard S."/>
            <person name="Isbrandt T."/>
            <person name="Kuo A."/>
            <person name="Sato A."/>
            <person name="Lyhne E.K."/>
            <person name="Kogle M.E."/>
            <person name="Wiebenga A."/>
            <person name="Kun R.S."/>
            <person name="Lubbers R.J."/>
            <person name="Makela M.R."/>
            <person name="Barry K."/>
            <person name="Chovatia M."/>
            <person name="Clum A."/>
            <person name="Daum C."/>
            <person name="Haridas S."/>
            <person name="He G."/>
            <person name="LaButti K."/>
            <person name="Lipzen A."/>
            <person name="Mondo S."/>
            <person name="Riley R."/>
            <person name="Salamov A."/>
            <person name="Simmons B.A."/>
            <person name="Magnuson J.K."/>
            <person name="Henrissat B."/>
            <person name="Mortensen U.H."/>
            <person name="Larsen T.O."/>
            <person name="Devries R.P."/>
            <person name="Grigoriev I.V."/>
            <person name="Machida M."/>
            <person name="Baker S.E."/>
            <person name="Andersen M.R."/>
        </authorList>
    </citation>
    <scope>NUCLEOTIDE SEQUENCE [LARGE SCALE GENOMIC DNA]</scope>
    <source>
        <strain evidence="3">CBS 130015</strain>
    </source>
</reference>
<proteinExistence type="predicted"/>
<gene>
    <name evidence="2" type="ORF">BDV41DRAFT_121083</name>
</gene>
<evidence type="ECO:0000256" key="1">
    <source>
        <dbReference type="SAM" id="Phobius"/>
    </source>
</evidence>
<dbReference type="AlphaFoldDB" id="A0A5N6W5Z2"/>
<dbReference type="EMBL" id="ML738307">
    <property type="protein sequence ID" value="KAE8316257.1"/>
    <property type="molecule type" value="Genomic_DNA"/>
</dbReference>
<evidence type="ECO:0000313" key="2">
    <source>
        <dbReference type="EMBL" id="KAE8316257.1"/>
    </source>
</evidence>
<sequence>MNLNLELILYIACLQSVAGILLALASNMRTLPADQRVMGMSSITLRSLVLPVSVRDSYLLVIITFADSLDLCRSHLLLSLPVSMTLLVFRIIRDFENKQNVLHSTRGIETG</sequence>
<protein>
    <submittedName>
        <fullName evidence="2">Uncharacterized protein</fullName>
    </submittedName>
</protein>
<accession>A0A5N6W5Z2</accession>
<keyword evidence="1" id="KW-0472">Membrane</keyword>
<keyword evidence="3" id="KW-1185">Reference proteome</keyword>
<evidence type="ECO:0000313" key="3">
    <source>
        <dbReference type="Proteomes" id="UP000325433"/>
    </source>
</evidence>
<name>A0A5N6W5Z2_9EURO</name>
<feature type="transmembrane region" description="Helical" evidence="1">
    <location>
        <begin position="7"/>
        <end position="25"/>
    </location>
</feature>
<organism evidence="2 3">
    <name type="scientific">Aspergillus transmontanensis</name>
    <dbReference type="NCBI Taxonomy" id="1034304"/>
    <lineage>
        <taxon>Eukaryota</taxon>
        <taxon>Fungi</taxon>
        <taxon>Dikarya</taxon>
        <taxon>Ascomycota</taxon>
        <taxon>Pezizomycotina</taxon>
        <taxon>Eurotiomycetes</taxon>
        <taxon>Eurotiomycetidae</taxon>
        <taxon>Eurotiales</taxon>
        <taxon>Aspergillaceae</taxon>
        <taxon>Aspergillus</taxon>
        <taxon>Aspergillus subgen. Circumdati</taxon>
    </lineage>
</organism>
<dbReference type="Proteomes" id="UP000325433">
    <property type="component" value="Unassembled WGS sequence"/>
</dbReference>
<keyword evidence="1" id="KW-0812">Transmembrane</keyword>